<evidence type="ECO:0000313" key="6">
    <source>
        <dbReference type="Proteomes" id="UP000288669"/>
    </source>
</evidence>
<evidence type="ECO:0000256" key="2">
    <source>
        <dbReference type="PIRSR" id="PIRSR018249-2"/>
    </source>
</evidence>
<dbReference type="RefSeq" id="WP_126823587.1">
    <property type="nucleotide sequence ID" value="NZ_JBHLWU010000001.1"/>
</dbReference>
<dbReference type="GO" id="GO:0008168">
    <property type="term" value="F:methyltransferase activity"/>
    <property type="evidence" value="ECO:0007669"/>
    <property type="project" value="UniProtKB-KW"/>
</dbReference>
<dbReference type="InterPro" id="IPR016718">
    <property type="entry name" value="rRNA_m1G-MeTrfase_A_prd"/>
</dbReference>
<dbReference type="PANTHER" id="PTHR43591">
    <property type="entry name" value="METHYLTRANSFERASE"/>
    <property type="match status" value="1"/>
</dbReference>
<dbReference type="CDD" id="cd02440">
    <property type="entry name" value="AdoMet_MTases"/>
    <property type="match status" value="1"/>
</dbReference>
<accession>A0A430AKW5</accession>
<feature type="domain" description="23S rRNA (guanine(745)-N(1))-methyltransferase N-terminal" evidence="4">
    <location>
        <begin position="20"/>
        <end position="52"/>
    </location>
</feature>
<keyword evidence="1" id="KW-0479">Metal-binding</keyword>
<dbReference type="Pfam" id="PF21302">
    <property type="entry name" value="Zn_ribbon_RlmA"/>
    <property type="match status" value="1"/>
</dbReference>
<dbReference type="EMBL" id="NGJZ01000001">
    <property type="protein sequence ID" value="RSU08719.1"/>
    <property type="molecule type" value="Genomic_DNA"/>
</dbReference>
<feature type="binding site" evidence="1">
    <location>
        <position position="22"/>
    </location>
    <ligand>
        <name>Zn(2+)</name>
        <dbReference type="ChEBI" id="CHEBI:29105"/>
    </ligand>
</feature>
<keyword evidence="1" id="KW-0862">Zinc</keyword>
<keyword evidence="2" id="KW-0949">S-adenosyl-L-methionine</keyword>
<dbReference type="Gene3D" id="3.40.50.150">
    <property type="entry name" value="Vaccinia Virus protein VP39"/>
    <property type="match status" value="1"/>
</dbReference>
<keyword evidence="6" id="KW-1185">Reference proteome</keyword>
<protein>
    <submittedName>
        <fullName evidence="5">50S rRNA methyltransferase</fullName>
    </submittedName>
</protein>
<comment type="caution">
    <text evidence="5">The sequence shown here is derived from an EMBL/GenBank/DDBJ whole genome shotgun (WGS) entry which is preliminary data.</text>
</comment>
<dbReference type="InterPro" id="IPR041698">
    <property type="entry name" value="Methyltransf_25"/>
</dbReference>
<gene>
    <name evidence="5" type="ORF">CBF30_05700</name>
</gene>
<feature type="binding site" evidence="2">
    <location>
        <begin position="107"/>
        <end position="108"/>
    </location>
    <ligand>
        <name>S-adenosyl-L-methionine</name>
        <dbReference type="ChEBI" id="CHEBI:59789"/>
    </ligand>
</feature>
<evidence type="ECO:0000259" key="4">
    <source>
        <dbReference type="Pfam" id="PF21302"/>
    </source>
</evidence>
<feature type="binding site" evidence="1">
    <location>
        <position position="43"/>
    </location>
    <ligand>
        <name>Zn(2+)</name>
        <dbReference type="ChEBI" id="CHEBI:29105"/>
    </ligand>
</feature>
<feature type="binding site" evidence="1">
    <location>
        <position position="25"/>
    </location>
    <ligand>
        <name>Zn(2+)</name>
        <dbReference type="ChEBI" id="CHEBI:29105"/>
    </ligand>
</feature>
<sequence>MLQKKIDRAADFLTNYKQVFRCPLCKEEFVAVEQHDFCCQSGHKFDLSKKGTLFFLTHQVQTDYNKEMLSHRQNMIQAGLYEELIQTLKGSIAHLNQAVIVDVGCGEGSFLSKLAPKEGKACNIGFDISKAGVQLATNQEIDAFWCVADLTNLPFQTNRVDCLLNIFSPSHYEEFRRVLTQDGLLIKVIPESGYLKELRALFYEDQETKQSYSNQLVLEKIHKEMTVLSSERKTYTFKVTKELQASLRGMSPIQWGATAEAKKQAEQVFIPEITVDVHIIVAKK</sequence>
<dbReference type="InterPro" id="IPR048647">
    <property type="entry name" value="RlmA_N"/>
</dbReference>
<feature type="binding site" evidence="2">
    <location>
        <position position="81"/>
    </location>
    <ligand>
        <name>S-adenosyl-L-methionine</name>
        <dbReference type="ChEBI" id="CHEBI:59789"/>
    </ligand>
</feature>
<dbReference type="InterPro" id="IPR029063">
    <property type="entry name" value="SAM-dependent_MTases_sf"/>
</dbReference>
<evidence type="ECO:0000256" key="1">
    <source>
        <dbReference type="PIRSR" id="PIRSR018249-1"/>
    </source>
</evidence>
<dbReference type="OrthoDB" id="5522265at2"/>
<feature type="domain" description="Methyltransferase" evidence="3">
    <location>
        <begin position="100"/>
        <end position="179"/>
    </location>
</feature>
<dbReference type="PIRSF" id="PIRSF018249">
    <property type="entry name" value="MyrA_prd"/>
    <property type="match status" value="1"/>
</dbReference>
<proteinExistence type="predicted"/>
<feature type="binding site" evidence="2">
    <location>
        <position position="194"/>
    </location>
    <ligand>
        <name>S-adenosyl-L-methionine</name>
        <dbReference type="ChEBI" id="CHEBI:59789"/>
    </ligand>
</feature>
<organism evidence="5 6">
    <name type="scientific">Vagococcus entomophilus</name>
    <dbReference type="NCBI Taxonomy" id="1160095"/>
    <lineage>
        <taxon>Bacteria</taxon>
        <taxon>Bacillati</taxon>
        <taxon>Bacillota</taxon>
        <taxon>Bacilli</taxon>
        <taxon>Lactobacillales</taxon>
        <taxon>Enterococcaceae</taxon>
        <taxon>Vagococcus</taxon>
    </lineage>
</organism>
<dbReference type="SUPFAM" id="SSF53335">
    <property type="entry name" value="S-adenosyl-L-methionine-dependent methyltransferases"/>
    <property type="match status" value="1"/>
</dbReference>
<dbReference type="Pfam" id="PF13649">
    <property type="entry name" value="Methyltransf_25"/>
    <property type="match status" value="1"/>
</dbReference>
<evidence type="ECO:0000259" key="3">
    <source>
        <dbReference type="Pfam" id="PF13649"/>
    </source>
</evidence>
<dbReference type="GO" id="GO:0046872">
    <property type="term" value="F:metal ion binding"/>
    <property type="evidence" value="ECO:0007669"/>
    <property type="project" value="UniProtKB-KW"/>
</dbReference>
<reference evidence="5 6" key="1">
    <citation type="submission" date="2017-05" db="EMBL/GenBank/DDBJ databases">
        <title>Vagococcus spp. assemblies.</title>
        <authorList>
            <person name="Gulvik C.A."/>
        </authorList>
    </citation>
    <scope>NUCLEOTIDE SEQUENCE [LARGE SCALE GENOMIC DNA]</scope>
    <source>
        <strain evidence="5 6">DSM 24756</strain>
    </source>
</reference>
<dbReference type="AlphaFoldDB" id="A0A430AKW5"/>
<feature type="binding site" evidence="1">
    <location>
        <position position="39"/>
    </location>
    <ligand>
        <name>Zn(2+)</name>
        <dbReference type="ChEBI" id="CHEBI:29105"/>
    </ligand>
</feature>
<dbReference type="Proteomes" id="UP000288669">
    <property type="component" value="Unassembled WGS sequence"/>
</dbReference>
<dbReference type="GO" id="GO:0032259">
    <property type="term" value="P:methylation"/>
    <property type="evidence" value="ECO:0007669"/>
    <property type="project" value="UniProtKB-KW"/>
</dbReference>
<evidence type="ECO:0000313" key="5">
    <source>
        <dbReference type="EMBL" id="RSU08719.1"/>
    </source>
</evidence>
<keyword evidence="5" id="KW-0489">Methyltransferase</keyword>
<keyword evidence="5" id="KW-0808">Transferase</keyword>
<name>A0A430AKW5_9ENTE</name>